<feature type="region of interest" description="Disordered" evidence="1">
    <location>
        <begin position="1"/>
        <end position="240"/>
    </location>
</feature>
<dbReference type="OrthoDB" id="3559869at2759"/>
<feature type="compositionally biased region" description="Polar residues" evidence="1">
    <location>
        <begin position="455"/>
        <end position="476"/>
    </location>
</feature>
<organism evidence="2 3">
    <name type="scientific">Amorphotheca resinae ATCC 22711</name>
    <dbReference type="NCBI Taxonomy" id="857342"/>
    <lineage>
        <taxon>Eukaryota</taxon>
        <taxon>Fungi</taxon>
        <taxon>Dikarya</taxon>
        <taxon>Ascomycota</taxon>
        <taxon>Pezizomycotina</taxon>
        <taxon>Leotiomycetes</taxon>
        <taxon>Helotiales</taxon>
        <taxon>Amorphothecaceae</taxon>
        <taxon>Amorphotheca</taxon>
    </lineage>
</organism>
<feature type="compositionally biased region" description="Basic residues" evidence="1">
    <location>
        <begin position="106"/>
        <end position="119"/>
    </location>
</feature>
<feature type="region of interest" description="Disordered" evidence="1">
    <location>
        <begin position="329"/>
        <end position="476"/>
    </location>
</feature>
<feature type="compositionally biased region" description="Basic residues" evidence="1">
    <location>
        <begin position="340"/>
        <end position="349"/>
    </location>
</feature>
<dbReference type="GeneID" id="36574375"/>
<feature type="compositionally biased region" description="Low complexity" evidence="1">
    <location>
        <begin position="652"/>
        <end position="661"/>
    </location>
</feature>
<dbReference type="InParanoid" id="A0A2T3BAL7"/>
<feature type="compositionally biased region" description="Polar residues" evidence="1">
    <location>
        <begin position="54"/>
        <end position="64"/>
    </location>
</feature>
<feature type="compositionally biased region" description="Basic residues" evidence="1">
    <location>
        <begin position="126"/>
        <end position="135"/>
    </location>
</feature>
<reference evidence="2 3" key="1">
    <citation type="journal article" date="2018" name="New Phytol.">
        <title>Comparative genomics and transcriptomics depict ericoid mycorrhizal fungi as versatile saprotrophs and plant mutualists.</title>
        <authorList>
            <person name="Martino E."/>
            <person name="Morin E."/>
            <person name="Grelet G.A."/>
            <person name="Kuo A."/>
            <person name="Kohler A."/>
            <person name="Daghino S."/>
            <person name="Barry K.W."/>
            <person name="Cichocki N."/>
            <person name="Clum A."/>
            <person name="Dockter R.B."/>
            <person name="Hainaut M."/>
            <person name="Kuo R.C."/>
            <person name="LaButti K."/>
            <person name="Lindahl B.D."/>
            <person name="Lindquist E.A."/>
            <person name="Lipzen A."/>
            <person name="Khouja H.R."/>
            <person name="Magnuson J."/>
            <person name="Murat C."/>
            <person name="Ohm R.A."/>
            <person name="Singer S.W."/>
            <person name="Spatafora J.W."/>
            <person name="Wang M."/>
            <person name="Veneault-Fourrey C."/>
            <person name="Henrissat B."/>
            <person name="Grigoriev I.V."/>
            <person name="Martin F.M."/>
            <person name="Perotto S."/>
        </authorList>
    </citation>
    <scope>NUCLEOTIDE SEQUENCE [LARGE SCALE GENOMIC DNA]</scope>
    <source>
        <strain evidence="2 3">ATCC 22711</strain>
    </source>
</reference>
<feature type="compositionally biased region" description="Basic and acidic residues" evidence="1">
    <location>
        <begin position="761"/>
        <end position="778"/>
    </location>
</feature>
<feature type="compositionally biased region" description="Low complexity" evidence="1">
    <location>
        <begin position="76"/>
        <end position="92"/>
    </location>
</feature>
<evidence type="ECO:0000256" key="1">
    <source>
        <dbReference type="SAM" id="MobiDB-lite"/>
    </source>
</evidence>
<feature type="compositionally biased region" description="Acidic residues" evidence="1">
    <location>
        <begin position="751"/>
        <end position="760"/>
    </location>
</feature>
<feature type="compositionally biased region" description="Polar residues" evidence="1">
    <location>
        <begin position="836"/>
        <end position="845"/>
    </location>
</feature>
<sequence>MSTRRTRNNPSPSGLRSLPYGPVEDGRKKKPARKAKTVTPVAAPTAAHLDEGSTSRSASPQLMESHSDSPPPVAESRSTSPPTYQPPTSQTPNISTTDQQPDPKPSKKAPTKKRLRATKKGNAGRPAKRVLRSRRNNAPAEDQQEEDDDASDADDDGDEAHNSPQPKPIVLSIPASYPEEHTSEEETVAPRLEETQKSPGASLRERRFLTPKPNRPKAAKQAVPNTVHSMSLVPRDSEPVPAAMKSRAALFEEIFGEKMPKHNRPGLRNIMKQGADYFGPRRATETEYIDPEEGSDGEFDFLDAPAFTKSQMAKLKNVPKTFRRDQIPFELPQFTDNHESRRKLARASKPRPNAARSLAAWAERDETRRVPTAEQMEALLDAFHAQESAKVAAPSTPAPSTPPALPQPSAELNPVPVSSHEDDAQHEALEAESDSSEHELDEMSGALGVPEDPSEVQSEIQEPQTPANQTVPQLQQSRGFWSGVSAVKSMLATPFQFLGSRNQQDGQAAATNGDSVTGASTFTQPRNNSGSINSTNGPTTPTRPGLRRKKTSQSERKSRAPSTHSKHPQTERRRRLREEPKPPIHLRGLLSPTRIAEIHREQDRLAEERNKKRQAHAARVEDEEEAILATPSTNPARAGEKRKRRTPPPPGTFRVPSPGSSDDSDEDEVIGSRPARTGETSAADMRQVPFEECPTSFFDRPLAKPAPLEQSFFDTPPGYDDRSNPFLKSPTPSSNRSSTFQSFKTPGYDGSDSDDDDDGADDHGAKKSNEREQNEREQNMNQTSESSVLQPKQWTQTPPPKPRPGNALLPATAQQLSAAELAKAKAEKFKPKQPSGLRNVTQMSPMQMDKENIKVMDSFTSHPNFDKILADSGVDRQEWDDVSRRCDLMHQRLDPEVKAYVNNIPDHEIAKYPLPPYLSDALERAKGKQSDVDMEVEKYFT</sequence>
<feature type="compositionally biased region" description="Basic and acidic residues" evidence="1">
    <location>
        <begin position="419"/>
        <end position="429"/>
    </location>
</feature>
<feature type="compositionally biased region" description="Polar residues" evidence="1">
    <location>
        <begin position="730"/>
        <end position="744"/>
    </location>
</feature>
<feature type="compositionally biased region" description="Basic and acidic residues" evidence="1">
    <location>
        <begin position="568"/>
        <end position="582"/>
    </location>
</feature>
<dbReference type="Proteomes" id="UP000241818">
    <property type="component" value="Unassembled WGS sequence"/>
</dbReference>
<accession>A0A2T3BAL7</accession>
<proteinExistence type="predicted"/>
<feature type="compositionally biased region" description="Low complexity" evidence="1">
    <location>
        <begin position="37"/>
        <end position="47"/>
    </location>
</feature>
<feature type="compositionally biased region" description="Acidic residues" evidence="1">
    <location>
        <begin position="142"/>
        <end position="158"/>
    </location>
</feature>
<evidence type="ECO:0000313" key="3">
    <source>
        <dbReference type="Proteomes" id="UP000241818"/>
    </source>
</evidence>
<feature type="compositionally biased region" description="Polar residues" evidence="1">
    <location>
        <begin position="503"/>
        <end position="542"/>
    </location>
</feature>
<dbReference type="EMBL" id="KZ679007">
    <property type="protein sequence ID" value="PSS25319.1"/>
    <property type="molecule type" value="Genomic_DNA"/>
</dbReference>
<feature type="compositionally biased region" description="Basic and acidic residues" evidence="1">
    <location>
        <begin position="362"/>
        <end position="371"/>
    </location>
</feature>
<gene>
    <name evidence="2" type="ORF">M430DRAFT_33077</name>
</gene>
<dbReference type="AlphaFoldDB" id="A0A2T3BAL7"/>
<keyword evidence="3" id="KW-1185">Reference proteome</keyword>
<name>A0A2T3BAL7_AMORE</name>
<feature type="compositionally biased region" description="Acidic residues" evidence="1">
    <location>
        <begin position="430"/>
        <end position="442"/>
    </location>
</feature>
<dbReference type="RefSeq" id="XP_024723918.1">
    <property type="nucleotide sequence ID" value="XM_024866294.1"/>
</dbReference>
<feature type="region of interest" description="Disordered" evidence="1">
    <location>
        <begin position="503"/>
        <end position="845"/>
    </location>
</feature>
<feature type="compositionally biased region" description="Basic and acidic residues" evidence="1">
    <location>
        <begin position="596"/>
        <end position="610"/>
    </location>
</feature>
<feature type="compositionally biased region" description="Pro residues" evidence="1">
    <location>
        <begin position="396"/>
        <end position="406"/>
    </location>
</feature>
<protein>
    <submittedName>
        <fullName evidence="2">Uncharacterized protein</fullName>
    </submittedName>
</protein>
<evidence type="ECO:0000313" key="2">
    <source>
        <dbReference type="EMBL" id="PSS25319.1"/>
    </source>
</evidence>